<evidence type="ECO:0000256" key="2">
    <source>
        <dbReference type="SAM" id="MobiDB-lite"/>
    </source>
</evidence>
<dbReference type="GO" id="GO:0055037">
    <property type="term" value="C:recycling endosome"/>
    <property type="evidence" value="ECO:0007669"/>
    <property type="project" value="TreeGrafter"/>
</dbReference>
<feature type="compositionally biased region" description="Basic and acidic residues" evidence="2">
    <location>
        <begin position="1"/>
        <end position="11"/>
    </location>
</feature>
<dbReference type="InterPro" id="IPR045188">
    <property type="entry name" value="Boi1/Boi2-like"/>
</dbReference>
<reference evidence="4" key="1">
    <citation type="submission" date="2021-01" db="EMBL/GenBank/DDBJ databases">
        <authorList>
            <person name="Corre E."/>
            <person name="Pelletier E."/>
            <person name="Niang G."/>
            <person name="Scheremetjew M."/>
            <person name="Finn R."/>
            <person name="Kale V."/>
            <person name="Holt S."/>
            <person name="Cochrane G."/>
            <person name="Meng A."/>
            <person name="Brown T."/>
            <person name="Cohen L."/>
        </authorList>
    </citation>
    <scope>NUCLEOTIDE SEQUENCE</scope>
    <source>
        <strain evidence="4">CCMP622</strain>
    </source>
</reference>
<dbReference type="GO" id="GO:0007032">
    <property type="term" value="P:endosome organization"/>
    <property type="evidence" value="ECO:0007669"/>
    <property type="project" value="TreeGrafter"/>
</dbReference>
<proteinExistence type="predicted"/>
<feature type="compositionally biased region" description="Polar residues" evidence="2">
    <location>
        <begin position="106"/>
        <end position="115"/>
    </location>
</feature>
<evidence type="ECO:0000313" key="4">
    <source>
        <dbReference type="EMBL" id="CAD9764349.1"/>
    </source>
</evidence>
<feature type="region of interest" description="Disordered" evidence="2">
    <location>
        <begin position="1"/>
        <end position="34"/>
    </location>
</feature>
<accession>A0A7S2XBK6</accession>
<dbReference type="SUPFAM" id="SSF50729">
    <property type="entry name" value="PH domain-like"/>
    <property type="match status" value="2"/>
</dbReference>
<dbReference type="GO" id="GO:0005769">
    <property type="term" value="C:early endosome"/>
    <property type="evidence" value="ECO:0007669"/>
    <property type="project" value="TreeGrafter"/>
</dbReference>
<gene>
    <name evidence="4" type="ORF">LSP00402_LOCUS10112</name>
</gene>
<dbReference type="GO" id="GO:0005829">
    <property type="term" value="C:cytosol"/>
    <property type="evidence" value="ECO:0007669"/>
    <property type="project" value="GOC"/>
</dbReference>
<dbReference type="GO" id="GO:0042147">
    <property type="term" value="P:retrograde transport, endosome to Golgi"/>
    <property type="evidence" value="ECO:0007669"/>
    <property type="project" value="TreeGrafter"/>
</dbReference>
<dbReference type="EMBL" id="HBHP01016342">
    <property type="protein sequence ID" value="CAD9764349.1"/>
    <property type="molecule type" value="Transcribed_RNA"/>
</dbReference>
<dbReference type="InterPro" id="IPR001849">
    <property type="entry name" value="PH_domain"/>
</dbReference>
<feature type="domain" description="PH" evidence="3">
    <location>
        <begin position="1"/>
        <end position="78"/>
    </location>
</feature>
<protein>
    <recommendedName>
        <fullName evidence="3">PH domain-containing protein</fullName>
    </recommendedName>
</protein>
<dbReference type="GO" id="GO:0005802">
    <property type="term" value="C:trans-Golgi network"/>
    <property type="evidence" value="ECO:0007669"/>
    <property type="project" value="TreeGrafter"/>
</dbReference>
<dbReference type="PANTHER" id="PTHR22902:SF27">
    <property type="entry name" value="PLECKSTRIN HOMOLOGY DOMAIN-CONTAINING FAMILY A MEMBER 3"/>
    <property type="match status" value="1"/>
</dbReference>
<dbReference type="GO" id="GO:0001881">
    <property type="term" value="P:receptor recycling"/>
    <property type="evidence" value="ECO:0007669"/>
    <property type="project" value="TreeGrafter"/>
</dbReference>
<dbReference type="AlphaFoldDB" id="A0A7S2XBK6"/>
<dbReference type="InterPro" id="IPR011993">
    <property type="entry name" value="PH-like_dom_sf"/>
</dbReference>
<feature type="compositionally biased region" description="Polar residues" evidence="2">
    <location>
        <begin position="135"/>
        <end position="146"/>
    </location>
</feature>
<feature type="region of interest" description="Disordered" evidence="2">
    <location>
        <begin position="80"/>
        <end position="151"/>
    </location>
</feature>
<feature type="region of interest" description="Disordered" evidence="2">
    <location>
        <begin position="212"/>
        <end position="292"/>
    </location>
</feature>
<evidence type="ECO:0000259" key="3">
    <source>
        <dbReference type="PROSITE" id="PS50003"/>
    </source>
</evidence>
<dbReference type="Gene3D" id="2.30.29.30">
    <property type="entry name" value="Pleckstrin-homology domain (PH domain)/Phosphotyrosine-binding domain (PTB)"/>
    <property type="match status" value="1"/>
</dbReference>
<dbReference type="Pfam" id="PF00169">
    <property type="entry name" value="PH"/>
    <property type="match status" value="1"/>
</dbReference>
<dbReference type="SMART" id="SM00233">
    <property type="entry name" value="PH"/>
    <property type="match status" value="1"/>
</dbReference>
<keyword evidence="1" id="KW-0597">Phosphoprotein</keyword>
<dbReference type="PANTHER" id="PTHR22902">
    <property type="entry name" value="SESQUIPEDALIAN"/>
    <property type="match status" value="1"/>
</dbReference>
<dbReference type="PROSITE" id="PS50003">
    <property type="entry name" value="PH_DOMAIN"/>
    <property type="match status" value="2"/>
</dbReference>
<organism evidence="4">
    <name type="scientific">Lotharella oceanica</name>
    <dbReference type="NCBI Taxonomy" id="641309"/>
    <lineage>
        <taxon>Eukaryota</taxon>
        <taxon>Sar</taxon>
        <taxon>Rhizaria</taxon>
        <taxon>Cercozoa</taxon>
        <taxon>Chlorarachniophyceae</taxon>
        <taxon>Lotharella</taxon>
    </lineage>
</organism>
<evidence type="ECO:0000256" key="1">
    <source>
        <dbReference type="ARBA" id="ARBA00022553"/>
    </source>
</evidence>
<feature type="domain" description="PH" evidence="3">
    <location>
        <begin position="155"/>
        <end position="350"/>
    </location>
</feature>
<sequence>MEERAKKKAQLEAEDEGNPIERSQSHGKSSTTELVSLRIPDTVVFSIQPHGGGRRYYFQCESPSSCAEWVRVLTLHTRPHNPSILKRPFDPANSRLSLTKDKRSNSARSTFARTSTLDRKSSGNSSQEPKRVRFSSKNQYYKSGKNNTREERKGDWLRTGYLAKVGMQIRTWRVRFFALRRHMLTYFKISGKTRQQRGVIWLKGAEVIKTNSVPVGPKHKDREPEDYVESEENTPTAKSDPKKHSRNPTQHLIATHRDRGDSEDGQSSNSATRYRLHSRNVSSDSLEPNVRKEKTRYVHEFVIKTRQQPKSKYGDDVHVSKLKPGRVYHMRAASRRDRREWIKAIQAAAQ</sequence>
<name>A0A7S2XBK6_9EUKA</name>